<keyword evidence="4" id="KW-1185">Reference proteome</keyword>
<dbReference type="AlphaFoldDB" id="A0AA41U5U1"/>
<evidence type="ECO:0000313" key="3">
    <source>
        <dbReference type="EMBL" id="MCF4120373.1"/>
    </source>
</evidence>
<organism evidence="3 4">
    <name type="scientific">Antribacter soli</name>
    <dbReference type="NCBI Taxonomy" id="2910976"/>
    <lineage>
        <taxon>Bacteria</taxon>
        <taxon>Bacillati</taxon>
        <taxon>Actinomycetota</taxon>
        <taxon>Actinomycetes</taxon>
        <taxon>Micrococcales</taxon>
        <taxon>Promicromonosporaceae</taxon>
        <taxon>Antribacter</taxon>
    </lineage>
</organism>
<feature type="compositionally biased region" description="Basic and acidic residues" evidence="1">
    <location>
        <begin position="123"/>
        <end position="138"/>
    </location>
</feature>
<proteinExistence type="predicted"/>
<dbReference type="EMBL" id="JAKGSG010000020">
    <property type="protein sequence ID" value="MCF4120373.1"/>
    <property type="molecule type" value="Genomic_DNA"/>
</dbReference>
<gene>
    <name evidence="3" type="ORF">L1785_05210</name>
</gene>
<accession>A0AA41U5U1</accession>
<dbReference type="InterPro" id="IPR018656">
    <property type="entry name" value="DUF2087"/>
</dbReference>
<feature type="domain" description="DUF2087" evidence="2">
    <location>
        <begin position="18"/>
        <end position="88"/>
    </location>
</feature>
<protein>
    <submittedName>
        <fullName evidence="3">DUF2087 domain-containing protein</fullName>
    </submittedName>
</protein>
<evidence type="ECO:0000313" key="4">
    <source>
        <dbReference type="Proteomes" id="UP001165405"/>
    </source>
</evidence>
<dbReference type="RefSeq" id="WP_236088143.1">
    <property type="nucleotide sequence ID" value="NZ_JAKGSG010000020.1"/>
</dbReference>
<dbReference type="Proteomes" id="UP001165405">
    <property type="component" value="Unassembled WGS sequence"/>
</dbReference>
<reference evidence="3" key="1">
    <citation type="submission" date="2022-01" db="EMBL/GenBank/DDBJ databases">
        <title>Antribacter sp. nov., isolated from Guizhou of China.</title>
        <authorList>
            <person name="Chengliang C."/>
            <person name="Ya Z."/>
        </authorList>
    </citation>
    <scope>NUCLEOTIDE SEQUENCE</scope>
    <source>
        <strain evidence="3">KLBMP 9083</strain>
    </source>
</reference>
<sequence>MTTEPAAGDPRRFLRSGRLEAMPRRWRDKIAVTRYLAAQVLPDLLEPVAERELTARLAQVAQDPVGLRRAMVDQGIVQRTRDGAEYWRTERTEYDPDVFVPDVGRIAGDVVRLGEPAPEDDAMNVREHREPRSKGETR</sequence>
<feature type="region of interest" description="Disordered" evidence="1">
    <location>
        <begin position="113"/>
        <end position="138"/>
    </location>
</feature>
<dbReference type="Pfam" id="PF09860">
    <property type="entry name" value="DUF2087"/>
    <property type="match status" value="1"/>
</dbReference>
<evidence type="ECO:0000256" key="1">
    <source>
        <dbReference type="SAM" id="MobiDB-lite"/>
    </source>
</evidence>
<name>A0AA41U5U1_9MICO</name>
<evidence type="ECO:0000259" key="2">
    <source>
        <dbReference type="Pfam" id="PF09860"/>
    </source>
</evidence>
<comment type="caution">
    <text evidence="3">The sequence shown here is derived from an EMBL/GenBank/DDBJ whole genome shotgun (WGS) entry which is preliminary data.</text>
</comment>